<dbReference type="Proteomes" id="UP001151287">
    <property type="component" value="Unassembled WGS sequence"/>
</dbReference>
<evidence type="ECO:0000313" key="7">
    <source>
        <dbReference type="Proteomes" id="UP001151287"/>
    </source>
</evidence>
<keyword evidence="2" id="KW-0479">Metal-binding</keyword>
<dbReference type="PANTHER" id="PTHR46057:SF9">
    <property type="entry name" value="FCS-LIKE ZINC FINGER 1"/>
    <property type="match status" value="1"/>
</dbReference>
<evidence type="ECO:0000256" key="2">
    <source>
        <dbReference type="ARBA" id="ARBA00022723"/>
    </source>
</evidence>
<feature type="region of interest" description="Disordered" evidence="4">
    <location>
        <begin position="68"/>
        <end position="96"/>
    </location>
</feature>
<dbReference type="EMBL" id="JAMQYH010000001">
    <property type="protein sequence ID" value="KAJ1702916.1"/>
    <property type="molecule type" value="Genomic_DNA"/>
</dbReference>
<evidence type="ECO:0000256" key="4">
    <source>
        <dbReference type="SAM" id="MobiDB-lite"/>
    </source>
</evidence>
<dbReference type="InterPro" id="IPR044533">
    <property type="entry name" value="FLZ1/2/3"/>
</dbReference>
<dbReference type="PROSITE" id="PS51795">
    <property type="entry name" value="ZF_FLZ"/>
    <property type="match status" value="1"/>
</dbReference>
<organism evidence="6 7">
    <name type="scientific">Rhynchospora breviuscula</name>
    <dbReference type="NCBI Taxonomy" id="2022672"/>
    <lineage>
        <taxon>Eukaryota</taxon>
        <taxon>Viridiplantae</taxon>
        <taxon>Streptophyta</taxon>
        <taxon>Embryophyta</taxon>
        <taxon>Tracheophyta</taxon>
        <taxon>Spermatophyta</taxon>
        <taxon>Magnoliopsida</taxon>
        <taxon>Liliopsida</taxon>
        <taxon>Poales</taxon>
        <taxon>Cyperaceae</taxon>
        <taxon>Cyperoideae</taxon>
        <taxon>Rhynchosporeae</taxon>
        <taxon>Rhynchospora</taxon>
    </lineage>
</organism>
<proteinExistence type="inferred from homology"/>
<dbReference type="OrthoDB" id="1916924at2759"/>
<evidence type="ECO:0000313" key="6">
    <source>
        <dbReference type="EMBL" id="KAJ1702916.1"/>
    </source>
</evidence>
<accession>A0A9Q0CZ80</accession>
<feature type="compositionally biased region" description="Basic and acidic residues" evidence="4">
    <location>
        <begin position="83"/>
        <end position="93"/>
    </location>
</feature>
<dbReference type="InterPro" id="IPR007650">
    <property type="entry name" value="Zf-FLZ_dom"/>
</dbReference>
<dbReference type="AlphaFoldDB" id="A0A9Q0CZ80"/>
<name>A0A9Q0CZ80_9POAL</name>
<feature type="zinc finger region" description="FLZ-type" evidence="3">
    <location>
        <begin position="23"/>
        <end position="67"/>
    </location>
</feature>
<comment type="caution">
    <text evidence="6">The sequence shown here is derived from an EMBL/GenBank/DDBJ whole genome shotgun (WGS) entry which is preliminary data.</text>
</comment>
<evidence type="ECO:0000256" key="1">
    <source>
        <dbReference type="ARBA" id="ARBA00009374"/>
    </source>
</evidence>
<protein>
    <recommendedName>
        <fullName evidence="5">FLZ-type domain-containing protein</fullName>
    </recommendedName>
</protein>
<evidence type="ECO:0000256" key="3">
    <source>
        <dbReference type="PROSITE-ProRule" id="PRU01131"/>
    </source>
</evidence>
<keyword evidence="7" id="KW-1185">Reference proteome</keyword>
<dbReference type="Pfam" id="PF04570">
    <property type="entry name" value="zf-FLZ"/>
    <property type="match status" value="1"/>
</dbReference>
<dbReference type="GO" id="GO:0046872">
    <property type="term" value="F:metal ion binding"/>
    <property type="evidence" value="ECO:0007669"/>
    <property type="project" value="UniProtKB-KW"/>
</dbReference>
<feature type="domain" description="FLZ-type" evidence="5">
    <location>
        <begin position="23"/>
        <end position="67"/>
    </location>
</feature>
<gene>
    <name evidence="6" type="ORF">LUZ63_002695</name>
</gene>
<reference evidence="6" key="1">
    <citation type="journal article" date="2022" name="Cell">
        <title>Repeat-based holocentromeres influence genome architecture and karyotype evolution.</title>
        <authorList>
            <person name="Hofstatter P.G."/>
            <person name="Thangavel G."/>
            <person name="Lux T."/>
            <person name="Neumann P."/>
            <person name="Vondrak T."/>
            <person name="Novak P."/>
            <person name="Zhang M."/>
            <person name="Costa L."/>
            <person name="Castellani M."/>
            <person name="Scott A."/>
            <person name="Toegelov H."/>
            <person name="Fuchs J."/>
            <person name="Mata-Sucre Y."/>
            <person name="Dias Y."/>
            <person name="Vanzela A.L.L."/>
            <person name="Huettel B."/>
            <person name="Almeida C.C.S."/>
            <person name="Simkova H."/>
            <person name="Souza G."/>
            <person name="Pedrosa-Harand A."/>
            <person name="Macas J."/>
            <person name="Mayer K.F.X."/>
            <person name="Houben A."/>
            <person name="Marques A."/>
        </authorList>
    </citation>
    <scope>NUCLEOTIDE SEQUENCE</scope>
    <source>
        <strain evidence="6">RhyBre1mFocal</strain>
    </source>
</reference>
<comment type="similarity">
    <text evidence="1">Belongs to the FLZ family.</text>
</comment>
<dbReference type="PANTHER" id="PTHR46057">
    <property type="entry name" value="FCS-LIKE ZINC FINGER 1-RELATED"/>
    <property type="match status" value="1"/>
</dbReference>
<evidence type="ECO:0000259" key="5">
    <source>
        <dbReference type="PROSITE" id="PS51795"/>
    </source>
</evidence>
<sequence length="107" mass="12530">MANRNMSSIFYCDSVAYDSATHYYLDSCSLCKKPLSKNRDIFMYRGDTPFCSEECRQEQMEIDQEKEFRRKHKKMGALNGKKGSRDLKQRQEECDSNQRIPVVAGAW</sequence>